<dbReference type="Gene3D" id="2.60.40.10">
    <property type="entry name" value="Immunoglobulins"/>
    <property type="match status" value="1"/>
</dbReference>
<feature type="domain" description="Ig-like" evidence="1">
    <location>
        <begin position="133"/>
        <end position="229"/>
    </location>
</feature>
<dbReference type="InterPro" id="IPR013783">
    <property type="entry name" value="Ig-like_fold"/>
</dbReference>
<dbReference type="OrthoDB" id="565904at2759"/>
<evidence type="ECO:0000259" key="1">
    <source>
        <dbReference type="PROSITE" id="PS50835"/>
    </source>
</evidence>
<reference evidence="2 3" key="1">
    <citation type="submission" date="2018-04" db="EMBL/GenBank/DDBJ databases">
        <title>The genome of golden apple snail Pomacea canaliculata provides insight into stress tolerance and invasive adaptation.</title>
        <authorList>
            <person name="Liu C."/>
            <person name="Liu B."/>
            <person name="Ren Y."/>
            <person name="Zhang Y."/>
            <person name="Wang H."/>
            <person name="Li S."/>
            <person name="Jiang F."/>
            <person name="Yin L."/>
            <person name="Zhang G."/>
            <person name="Qian W."/>
            <person name="Fan W."/>
        </authorList>
    </citation>
    <scope>NUCLEOTIDE SEQUENCE [LARGE SCALE GENOMIC DNA]</scope>
    <source>
        <strain evidence="2">SZHN2017</strain>
        <tissue evidence="2">Muscle</tissue>
    </source>
</reference>
<dbReference type="InterPro" id="IPR037448">
    <property type="entry name" value="Zig-8"/>
</dbReference>
<sequence>MIVADANDVANRCGARGTTLATPPTSGALTRGHHRNGTCFWDQTGRLSFFIVPSVLFEMKRVHGSILLAIICFDGLLSHEECRRRNRFQVSVLSRDRTITLDDWEHLGDVLPVPLTDLDTTVKLEVTSRLVRPHSAAVYSVGALVGSTILLNCTLGDDDPSDEVAYVYWVQDTKRRALTSNLQRQTGDFRFTALHTQPRRWSLRINEITSRDSDVYICYVGNNPVTKLALFAAGNSRPPTPVNACICFLFVVGVDEWFIFSLYGVGVVICNLMSR</sequence>
<evidence type="ECO:0000313" key="2">
    <source>
        <dbReference type="EMBL" id="PVD21659.1"/>
    </source>
</evidence>
<proteinExistence type="predicted"/>
<dbReference type="PANTHER" id="PTHR23279">
    <property type="entry name" value="DEFECTIVE PROBOSCIS EXTENSION RESPONSE DPR -RELATED"/>
    <property type="match status" value="1"/>
</dbReference>
<evidence type="ECO:0000313" key="3">
    <source>
        <dbReference type="Proteomes" id="UP000245119"/>
    </source>
</evidence>
<accession>A0A2T7NKH4</accession>
<name>A0A2T7NKH4_POMCA</name>
<dbReference type="InterPro" id="IPR007110">
    <property type="entry name" value="Ig-like_dom"/>
</dbReference>
<dbReference type="EMBL" id="PZQS01000011">
    <property type="protein sequence ID" value="PVD21659.1"/>
    <property type="molecule type" value="Genomic_DNA"/>
</dbReference>
<comment type="caution">
    <text evidence="2">The sequence shown here is derived from an EMBL/GenBank/DDBJ whole genome shotgun (WGS) entry which is preliminary data.</text>
</comment>
<dbReference type="GO" id="GO:0032589">
    <property type="term" value="C:neuron projection membrane"/>
    <property type="evidence" value="ECO:0007669"/>
    <property type="project" value="TreeGrafter"/>
</dbReference>
<dbReference type="GO" id="GO:0050808">
    <property type="term" value="P:synapse organization"/>
    <property type="evidence" value="ECO:0007669"/>
    <property type="project" value="TreeGrafter"/>
</dbReference>
<dbReference type="PANTHER" id="PTHR23279:SF36">
    <property type="entry name" value="DEFECTIVE PROBOSCIS EXTENSION RESPONSE 9, ISOFORM A"/>
    <property type="match status" value="1"/>
</dbReference>
<dbReference type="InterPro" id="IPR036179">
    <property type="entry name" value="Ig-like_dom_sf"/>
</dbReference>
<dbReference type="SUPFAM" id="SSF48726">
    <property type="entry name" value="Immunoglobulin"/>
    <property type="match status" value="1"/>
</dbReference>
<keyword evidence="3" id="KW-1185">Reference proteome</keyword>
<dbReference type="InterPro" id="IPR013106">
    <property type="entry name" value="Ig_V-set"/>
</dbReference>
<gene>
    <name evidence="2" type="ORF">C0Q70_17458</name>
</gene>
<dbReference type="PROSITE" id="PS50835">
    <property type="entry name" value="IG_LIKE"/>
    <property type="match status" value="1"/>
</dbReference>
<dbReference type="AlphaFoldDB" id="A0A2T7NKH4"/>
<protein>
    <recommendedName>
        <fullName evidence="1">Ig-like domain-containing protein</fullName>
    </recommendedName>
</protein>
<dbReference type="Proteomes" id="UP000245119">
    <property type="component" value="Linkage Group LG11"/>
</dbReference>
<organism evidence="2 3">
    <name type="scientific">Pomacea canaliculata</name>
    <name type="common">Golden apple snail</name>
    <dbReference type="NCBI Taxonomy" id="400727"/>
    <lineage>
        <taxon>Eukaryota</taxon>
        <taxon>Metazoa</taxon>
        <taxon>Spiralia</taxon>
        <taxon>Lophotrochozoa</taxon>
        <taxon>Mollusca</taxon>
        <taxon>Gastropoda</taxon>
        <taxon>Caenogastropoda</taxon>
        <taxon>Architaenioglossa</taxon>
        <taxon>Ampullarioidea</taxon>
        <taxon>Ampullariidae</taxon>
        <taxon>Pomacea</taxon>
    </lineage>
</organism>
<dbReference type="Pfam" id="PF07686">
    <property type="entry name" value="V-set"/>
    <property type="match status" value="1"/>
</dbReference>